<dbReference type="InterPro" id="IPR050567">
    <property type="entry name" value="Mitochondrial_Carrier"/>
</dbReference>
<dbReference type="AlphaFoldDB" id="A0AAV7Z2X0"/>
<evidence type="ECO:0000256" key="5">
    <source>
        <dbReference type="ARBA" id="ARBA00022737"/>
    </source>
</evidence>
<keyword evidence="7" id="KW-0496">Mitochondrion</keyword>
<dbReference type="PROSITE" id="PS50920">
    <property type="entry name" value="SOLCAR"/>
    <property type="match status" value="2"/>
</dbReference>
<evidence type="ECO:0000256" key="7">
    <source>
        <dbReference type="ARBA" id="ARBA00023128"/>
    </source>
</evidence>
<protein>
    <submittedName>
        <fullName evidence="12">S-adenosylmethionine carrier protein</fullName>
    </submittedName>
</protein>
<organism evidence="12 13">
    <name type="scientific">Anaeramoeba flamelloides</name>
    <dbReference type="NCBI Taxonomy" id="1746091"/>
    <lineage>
        <taxon>Eukaryota</taxon>
        <taxon>Metamonada</taxon>
        <taxon>Anaeramoebidae</taxon>
        <taxon>Anaeramoeba</taxon>
    </lineage>
</organism>
<sequence>MIKPKTTTSGKEKKSPQPKYKLGRHFLAGSFAKIGTSVLFSPGDTIKTRIQFSGYSSKNLFKSSFLGSLTSAPMTGLSFLVYHYVKTSRKKRNRSPSTSNTNIFSRIIRQVTDDPKPVILGGLSRACVIGFKNPLDIAKQYYQLRDVSGIEIKSMSEAFKYSYKKHGLLSFFDGFTPYLIRDLLSYPLYWGIYDFVKEKQLKMMNKPKGKFNLFQKKKHCKHQTSVVKQNRNIVPTPNTNTYPKNPISSLWNYFPISKKKDQQTHSVIEQKSRIELNQPKYKNNQELGILNYIVSSTCATLTSATLTIPFDVLKTKMQTRRFVENGDEKYGTIFRAAKTIYTEEGLRGFVKGLGTKLSVIVPASAATFTIYESIISYLEKRERRNDLLSSTVQNFSSKEEERVNPREQDFGSPFLWNRKW</sequence>
<comment type="subcellular location">
    <subcellularLocation>
        <location evidence="1">Mitochondrion membrane</location>
        <topology evidence="1">Multi-pass membrane protein</topology>
    </subcellularLocation>
</comment>
<keyword evidence="5" id="KW-0677">Repeat</keyword>
<dbReference type="SUPFAM" id="SSF103506">
    <property type="entry name" value="Mitochondrial carrier"/>
    <property type="match status" value="1"/>
</dbReference>
<evidence type="ECO:0000256" key="4">
    <source>
        <dbReference type="ARBA" id="ARBA00022692"/>
    </source>
</evidence>
<evidence type="ECO:0000256" key="11">
    <source>
        <dbReference type="SAM" id="Phobius"/>
    </source>
</evidence>
<reference evidence="12" key="1">
    <citation type="submission" date="2022-08" db="EMBL/GenBank/DDBJ databases">
        <title>Novel sulphate-reducing endosymbionts in the free-living metamonad Anaeramoeba.</title>
        <authorList>
            <person name="Jerlstrom-Hultqvist J."/>
            <person name="Cepicka I."/>
            <person name="Gallot-Lavallee L."/>
            <person name="Salas-Leiva D."/>
            <person name="Curtis B.A."/>
            <person name="Zahonova K."/>
            <person name="Pipaliya S."/>
            <person name="Dacks J."/>
            <person name="Roger A.J."/>
        </authorList>
    </citation>
    <scope>NUCLEOTIDE SEQUENCE</scope>
    <source>
        <strain evidence="12">Busselton2</strain>
    </source>
</reference>
<dbReference type="GO" id="GO:0031966">
    <property type="term" value="C:mitochondrial membrane"/>
    <property type="evidence" value="ECO:0007669"/>
    <property type="project" value="UniProtKB-SubCell"/>
</dbReference>
<dbReference type="Pfam" id="PF00153">
    <property type="entry name" value="Mito_carr"/>
    <property type="match status" value="3"/>
</dbReference>
<keyword evidence="8 9" id="KW-0472">Membrane</keyword>
<dbReference type="Proteomes" id="UP001146793">
    <property type="component" value="Unassembled WGS sequence"/>
</dbReference>
<feature type="transmembrane region" description="Helical" evidence="11">
    <location>
        <begin position="289"/>
        <end position="310"/>
    </location>
</feature>
<dbReference type="PANTHER" id="PTHR45624:SF53">
    <property type="entry name" value="MITOCHONDRIAL CARRIER PROTEIN"/>
    <property type="match status" value="1"/>
</dbReference>
<proteinExistence type="inferred from homology"/>
<evidence type="ECO:0000256" key="2">
    <source>
        <dbReference type="ARBA" id="ARBA00006375"/>
    </source>
</evidence>
<dbReference type="GO" id="GO:0022857">
    <property type="term" value="F:transmembrane transporter activity"/>
    <property type="evidence" value="ECO:0007669"/>
    <property type="project" value="TreeGrafter"/>
</dbReference>
<dbReference type="PANTHER" id="PTHR45624">
    <property type="entry name" value="MITOCHONDRIAL BASIC AMINO ACIDS TRANSPORTER-RELATED"/>
    <property type="match status" value="1"/>
</dbReference>
<evidence type="ECO:0000256" key="6">
    <source>
        <dbReference type="ARBA" id="ARBA00022989"/>
    </source>
</evidence>
<comment type="similarity">
    <text evidence="2 10">Belongs to the mitochondrial carrier (TC 2.A.29) family.</text>
</comment>
<accession>A0AAV7Z2X0</accession>
<feature type="repeat" description="Solcar" evidence="9">
    <location>
        <begin position="287"/>
        <end position="377"/>
    </location>
</feature>
<evidence type="ECO:0000313" key="12">
    <source>
        <dbReference type="EMBL" id="KAJ3433944.1"/>
    </source>
</evidence>
<keyword evidence="6 11" id="KW-1133">Transmembrane helix</keyword>
<feature type="transmembrane region" description="Helical" evidence="11">
    <location>
        <begin position="359"/>
        <end position="378"/>
    </location>
</feature>
<feature type="repeat" description="Solcar" evidence="9">
    <location>
        <begin position="116"/>
        <end position="199"/>
    </location>
</feature>
<keyword evidence="3 10" id="KW-0813">Transport</keyword>
<dbReference type="InterPro" id="IPR023395">
    <property type="entry name" value="MCP_dom_sf"/>
</dbReference>
<dbReference type="InterPro" id="IPR018108">
    <property type="entry name" value="MCP_transmembrane"/>
</dbReference>
<dbReference type="EMBL" id="JANTQA010000045">
    <property type="protein sequence ID" value="KAJ3433944.1"/>
    <property type="molecule type" value="Genomic_DNA"/>
</dbReference>
<keyword evidence="4 9" id="KW-0812">Transmembrane</keyword>
<gene>
    <name evidence="12" type="ORF">M0812_20001</name>
</gene>
<evidence type="ECO:0000256" key="3">
    <source>
        <dbReference type="ARBA" id="ARBA00022448"/>
    </source>
</evidence>
<evidence type="ECO:0000256" key="8">
    <source>
        <dbReference type="ARBA" id="ARBA00023136"/>
    </source>
</evidence>
<evidence type="ECO:0000256" key="9">
    <source>
        <dbReference type="PROSITE-ProRule" id="PRU00282"/>
    </source>
</evidence>
<evidence type="ECO:0000256" key="1">
    <source>
        <dbReference type="ARBA" id="ARBA00004225"/>
    </source>
</evidence>
<name>A0AAV7Z2X0_9EUKA</name>
<comment type="caution">
    <text evidence="12">The sequence shown here is derived from an EMBL/GenBank/DDBJ whole genome shotgun (WGS) entry which is preliminary data.</text>
</comment>
<feature type="transmembrane region" description="Helical" evidence="11">
    <location>
        <begin position="65"/>
        <end position="85"/>
    </location>
</feature>
<dbReference type="Gene3D" id="1.50.40.10">
    <property type="entry name" value="Mitochondrial carrier domain"/>
    <property type="match status" value="2"/>
</dbReference>
<evidence type="ECO:0000313" key="13">
    <source>
        <dbReference type="Proteomes" id="UP001146793"/>
    </source>
</evidence>
<evidence type="ECO:0000256" key="10">
    <source>
        <dbReference type="RuleBase" id="RU000488"/>
    </source>
</evidence>